<accession>A0A445MW13</accession>
<protein>
    <submittedName>
        <fullName evidence="1">Uncharacterized protein</fullName>
    </submittedName>
</protein>
<sequence>MIEDFAQIDDTNGIIATIENKDNPSQVIAIKYLPDEQAFVTSGIRSNFDEKEILMPAHLVVINFELMGSIVSSILEKISLAQEMETTFEYAPCFEVMDRIYTLRDYGQYMKLYVEDD</sequence>
<dbReference type="AlphaFoldDB" id="A0A445MW13"/>
<evidence type="ECO:0000313" key="1">
    <source>
        <dbReference type="EMBL" id="SPD73658.1"/>
    </source>
</evidence>
<dbReference type="EMBL" id="OJIN01000103">
    <property type="protein sequence ID" value="SPD73658.1"/>
    <property type="molecule type" value="Genomic_DNA"/>
</dbReference>
<name>A0A445MW13_9BACT</name>
<proteinExistence type="predicted"/>
<gene>
    <name evidence="1" type="ORF">PITCH_A1910064</name>
</gene>
<organism evidence="1">
    <name type="scientific">uncultured Desulfobacterium sp</name>
    <dbReference type="NCBI Taxonomy" id="201089"/>
    <lineage>
        <taxon>Bacteria</taxon>
        <taxon>Pseudomonadati</taxon>
        <taxon>Thermodesulfobacteriota</taxon>
        <taxon>Desulfobacteria</taxon>
        <taxon>Desulfobacterales</taxon>
        <taxon>Desulfobacteriaceae</taxon>
        <taxon>Desulfobacterium</taxon>
        <taxon>environmental samples</taxon>
    </lineage>
</organism>
<reference evidence="1" key="1">
    <citation type="submission" date="2018-01" db="EMBL/GenBank/DDBJ databases">
        <authorList>
            <person name="Regsiter A."/>
            <person name="William W."/>
        </authorList>
    </citation>
    <scope>NUCLEOTIDE SEQUENCE</scope>
    <source>
        <strain evidence="1">TRIP AH-1</strain>
    </source>
</reference>